<accession>A0A9D4ZBE3</accession>
<dbReference type="AlphaFoldDB" id="A0A9D4ZBE3"/>
<dbReference type="Proteomes" id="UP000886520">
    <property type="component" value="Chromosome 17"/>
</dbReference>
<evidence type="ECO:0000313" key="4">
    <source>
        <dbReference type="Proteomes" id="UP000886520"/>
    </source>
</evidence>
<name>A0A9D4ZBE3_ADICA</name>
<sequence>MPPVPLIRPPPRATLIKDLLQKIAPLQRHRFHAPFIALQVHTSQPRYEVPQIEDAHLTHEVRGMARHLREDPSDCHFSHNVQHRGQQCRPQLHGTVSIGEGFREEGSNPGGANGLEREDALGGEQVG</sequence>
<protein>
    <submittedName>
        <fullName evidence="2">Uncharacterized protein</fullName>
    </submittedName>
</protein>
<evidence type="ECO:0000313" key="3">
    <source>
        <dbReference type="EMBL" id="KAI5067466.1"/>
    </source>
</evidence>
<comment type="caution">
    <text evidence="2">The sequence shown here is derived from an EMBL/GenBank/DDBJ whole genome shotgun (WGS) entry which is preliminary data.</text>
</comment>
<dbReference type="EMBL" id="JABFUD020000017">
    <property type="protein sequence ID" value="KAI5067465.1"/>
    <property type="molecule type" value="Genomic_DNA"/>
</dbReference>
<keyword evidence="4" id="KW-1185">Reference proteome</keyword>
<evidence type="ECO:0000256" key="1">
    <source>
        <dbReference type="SAM" id="MobiDB-lite"/>
    </source>
</evidence>
<gene>
    <name evidence="2" type="ORF">GOP47_0017993</name>
    <name evidence="3" type="ORF">GOP47_0017994</name>
</gene>
<organism evidence="2 4">
    <name type="scientific">Adiantum capillus-veneris</name>
    <name type="common">Maidenhair fern</name>
    <dbReference type="NCBI Taxonomy" id="13818"/>
    <lineage>
        <taxon>Eukaryota</taxon>
        <taxon>Viridiplantae</taxon>
        <taxon>Streptophyta</taxon>
        <taxon>Embryophyta</taxon>
        <taxon>Tracheophyta</taxon>
        <taxon>Polypodiopsida</taxon>
        <taxon>Polypodiidae</taxon>
        <taxon>Polypodiales</taxon>
        <taxon>Pteridineae</taxon>
        <taxon>Pteridaceae</taxon>
        <taxon>Vittarioideae</taxon>
        <taxon>Adiantum</taxon>
    </lineage>
</organism>
<evidence type="ECO:0000313" key="2">
    <source>
        <dbReference type="EMBL" id="KAI5067465.1"/>
    </source>
</evidence>
<proteinExistence type="predicted"/>
<reference evidence="2" key="1">
    <citation type="submission" date="2021-01" db="EMBL/GenBank/DDBJ databases">
        <title>Adiantum capillus-veneris genome.</title>
        <authorList>
            <person name="Fang Y."/>
            <person name="Liao Q."/>
        </authorList>
    </citation>
    <scope>NUCLEOTIDE SEQUENCE</scope>
    <source>
        <strain evidence="2">H3</strain>
        <tissue evidence="2">Leaf</tissue>
    </source>
</reference>
<dbReference type="EMBL" id="JABFUD020000017">
    <property type="protein sequence ID" value="KAI5067466.1"/>
    <property type="molecule type" value="Genomic_DNA"/>
</dbReference>
<feature type="region of interest" description="Disordered" evidence="1">
    <location>
        <begin position="96"/>
        <end position="127"/>
    </location>
</feature>